<organism evidence="1 2">
    <name type="scientific">Romanomermis culicivorax</name>
    <name type="common">Nematode worm</name>
    <dbReference type="NCBI Taxonomy" id="13658"/>
    <lineage>
        <taxon>Eukaryota</taxon>
        <taxon>Metazoa</taxon>
        <taxon>Ecdysozoa</taxon>
        <taxon>Nematoda</taxon>
        <taxon>Enoplea</taxon>
        <taxon>Dorylaimia</taxon>
        <taxon>Mermithida</taxon>
        <taxon>Mermithoidea</taxon>
        <taxon>Mermithidae</taxon>
        <taxon>Romanomermis</taxon>
    </lineage>
</organism>
<dbReference type="AlphaFoldDB" id="A0A915JWD0"/>
<reference evidence="2" key="1">
    <citation type="submission" date="2022-11" db="UniProtKB">
        <authorList>
            <consortium name="WormBaseParasite"/>
        </authorList>
    </citation>
    <scope>IDENTIFICATION</scope>
</reference>
<accession>A0A915JWD0</accession>
<dbReference type="Proteomes" id="UP000887565">
    <property type="component" value="Unplaced"/>
</dbReference>
<name>A0A915JWD0_ROMCU</name>
<sequence length="70" mass="8003">HHAVFICKRFVYTKAVKPSPFYCLQAKPEHALSLYLLSTTEAAIHCPFISLLLLYPALLPTITTVRFRIK</sequence>
<protein>
    <submittedName>
        <fullName evidence="2">Uncharacterized protein</fullName>
    </submittedName>
</protein>
<keyword evidence="1" id="KW-1185">Reference proteome</keyword>
<evidence type="ECO:0000313" key="2">
    <source>
        <dbReference type="WBParaSite" id="nRc.2.0.1.t30626-RA"/>
    </source>
</evidence>
<proteinExistence type="predicted"/>
<evidence type="ECO:0000313" key="1">
    <source>
        <dbReference type="Proteomes" id="UP000887565"/>
    </source>
</evidence>
<dbReference type="WBParaSite" id="nRc.2.0.1.t30626-RA">
    <property type="protein sequence ID" value="nRc.2.0.1.t30626-RA"/>
    <property type="gene ID" value="nRc.2.0.1.g30626"/>
</dbReference>